<dbReference type="Pfam" id="PF01391">
    <property type="entry name" value="Collagen"/>
    <property type="match status" value="1"/>
</dbReference>
<evidence type="ECO:0000313" key="5">
    <source>
        <dbReference type="WBParaSite" id="Pan_g14930.t1"/>
    </source>
</evidence>
<evidence type="ECO:0000313" key="4">
    <source>
        <dbReference type="Proteomes" id="UP000492821"/>
    </source>
</evidence>
<reference evidence="5" key="2">
    <citation type="submission" date="2020-10" db="UniProtKB">
        <authorList>
            <consortium name="WormBaseParasite"/>
        </authorList>
    </citation>
    <scope>IDENTIFICATION</scope>
</reference>
<accession>A0A7E4V0J7</accession>
<dbReference type="PANTHER" id="PTHR24637:SF421">
    <property type="entry name" value="CUTICLE COLLAGEN DPY-2"/>
    <property type="match status" value="1"/>
</dbReference>
<organism evidence="4 5">
    <name type="scientific">Panagrellus redivivus</name>
    <name type="common">Microworm</name>
    <dbReference type="NCBI Taxonomy" id="6233"/>
    <lineage>
        <taxon>Eukaryota</taxon>
        <taxon>Metazoa</taxon>
        <taxon>Ecdysozoa</taxon>
        <taxon>Nematoda</taxon>
        <taxon>Chromadorea</taxon>
        <taxon>Rhabditida</taxon>
        <taxon>Tylenchina</taxon>
        <taxon>Panagrolaimomorpha</taxon>
        <taxon>Panagrolaimoidea</taxon>
        <taxon>Panagrolaimidae</taxon>
        <taxon>Panagrellus</taxon>
    </lineage>
</organism>
<proteinExistence type="predicted"/>
<dbReference type="AlphaFoldDB" id="A0A7E4V0J7"/>
<sequence length="415" mass="43289">MPYPIIKLAYGLRCRLAELVTPAERYNLQIAAGFTSICPPRLQLIRKFESRVAFSIIKGVFKVQLAGEYMPFSCNNDNLLLCNSCMSMHVFSTMKETVAVTGASVIGIGILVFCFANGIAIISEIQSIGDEFDNEMNEFRIISKEIASELREVTKPLKEKLNEVRNKRQGYYEQFTSSYYPPAFPSFAVEEPQPPSIMPPPEPACQCTPPAVNNCPRGPPGQKGSTGLRGLPGLDGPAGLPGGSAEDVETIVQDFGTCMSCPAGEPGPMGARGRTGVRGMRGQRGLNGMPGRDGPPGASGEYGSPGLEGPTGPQGNKGRPGRNATAVRGVRGPKGATGFAGSAGIPGDKGIDGVNGEPGLSGLRGSAGINGRAGIDGPAGPVGAVGKIGSDAMYCPCPPRSRDLGVNANHQSYSG</sequence>
<protein>
    <submittedName>
        <fullName evidence="5">Col_cuticle_N domain-containing protein</fullName>
    </submittedName>
</protein>
<keyword evidence="3" id="KW-1133">Transmembrane helix</keyword>
<feature type="compositionally biased region" description="Low complexity" evidence="2">
    <location>
        <begin position="228"/>
        <end position="238"/>
    </location>
</feature>
<feature type="transmembrane region" description="Helical" evidence="3">
    <location>
        <begin position="98"/>
        <end position="122"/>
    </location>
</feature>
<dbReference type="Proteomes" id="UP000492821">
    <property type="component" value="Unassembled WGS sequence"/>
</dbReference>
<feature type="region of interest" description="Disordered" evidence="2">
    <location>
        <begin position="217"/>
        <end position="243"/>
    </location>
</feature>
<dbReference type="WBParaSite" id="Pan_g14930.t1">
    <property type="protein sequence ID" value="Pan_g14930.t1"/>
    <property type="gene ID" value="Pan_g14930"/>
</dbReference>
<evidence type="ECO:0000256" key="3">
    <source>
        <dbReference type="SAM" id="Phobius"/>
    </source>
</evidence>
<keyword evidence="4" id="KW-1185">Reference proteome</keyword>
<keyword evidence="3" id="KW-0472">Membrane</keyword>
<feature type="region of interest" description="Disordered" evidence="2">
    <location>
        <begin position="281"/>
        <end position="344"/>
    </location>
</feature>
<keyword evidence="1" id="KW-0677">Repeat</keyword>
<dbReference type="InterPro" id="IPR008160">
    <property type="entry name" value="Collagen"/>
</dbReference>
<dbReference type="PANTHER" id="PTHR24637">
    <property type="entry name" value="COLLAGEN"/>
    <property type="match status" value="1"/>
</dbReference>
<evidence type="ECO:0000256" key="1">
    <source>
        <dbReference type="ARBA" id="ARBA00022737"/>
    </source>
</evidence>
<reference evidence="4" key="1">
    <citation type="journal article" date="2013" name="Genetics">
        <title>The draft genome and transcriptome of Panagrellus redivivus are shaped by the harsh demands of a free-living lifestyle.</title>
        <authorList>
            <person name="Srinivasan J."/>
            <person name="Dillman A.R."/>
            <person name="Macchietto M.G."/>
            <person name="Heikkinen L."/>
            <person name="Lakso M."/>
            <person name="Fracchia K.M."/>
            <person name="Antoshechkin I."/>
            <person name="Mortazavi A."/>
            <person name="Wong G."/>
            <person name="Sternberg P.W."/>
        </authorList>
    </citation>
    <scope>NUCLEOTIDE SEQUENCE [LARGE SCALE GENOMIC DNA]</scope>
    <source>
        <strain evidence="4">MT8872</strain>
    </source>
</reference>
<keyword evidence="3" id="KW-0812">Transmembrane</keyword>
<evidence type="ECO:0000256" key="2">
    <source>
        <dbReference type="SAM" id="MobiDB-lite"/>
    </source>
</evidence>
<name>A0A7E4V0J7_PANRE</name>